<feature type="binding site" evidence="10">
    <location>
        <position position="164"/>
    </location>
    <ligand>
        <name>substrate</name>
    </ligand>
</feature>
<feature type="binding site" evidence="10">
    <location>
        <position position="289"/>
    </location>
    <ligand>
        <name>substrate</name>
    </ligand>
</feature>
<comment type="similarity">
    <text evidence="2 11">Belongs to the glycosyl hydrolase 1 family.</text>
</comment>
<evidence type="ECO:0000256" key="9">
    <source>
        <dbReference type="PIRSR" id="PIRSR617736-1"/>
    </source>
</evidence>
<keyword evidence="4 11" id="KW-0378">Hydrolase</keyword>
<evidence type="ECO:0000256" key="4">
    <source>
        <dbReference type="ARBA" id="ARBA00022801"/>
    </source>
</evidence>
<dbReference type="PANTHER" id="PTHR10353:SF36">
    <property type="entry name" value="LP05116P"/>
    <property type="match status" value="1"/>
</dbReference>
<evidence type="ECO:0000256" key="10">
    <source>
        <dbReference type="PIRSR" id="PIRSR617736-2"/>
    </source>
</evidence>
<evidence type="ECO:0000256" key="3">
    <source>
        <dbReference type="ARBA" id="ARBA00012744"/>
    </source>
</evidence>
<evidence type="ECO:0000256" key="7">
    <source>
        <dbReference type="ARBA" id="ARBA00023295"/>
    </source>
</evidence>
<dbReference type="InterPro" id="IPR001360">
    <property type="entry name" value="Glyco_hydro_1"/>
</dbReference>
<evidence type="ECO:0000313" key="12">
    <source>
        <dbReference type="EMBL" id="TCO54762.1"/>
    </source>
</evidence>
<dbReference type="PRINTS" id="PR00131">
    <property type="entry name" value="GLHYDRLASE1"/>
</dbReference>
<keyword evidence="7 11" id="KW-0326">Glycosidase</keyword>
<dbReference type="EC" id="3.2.1.21" evidence="3 11"/>
<feature type="binding site" evidence="10">
    <location>
        <position position="120"/>
    </location>
    <ligand>
        <name>substrate</name>
    </ligand>
</feature>
<dbReference type="FunFam" id="3.20.20.80:FF:000004">
    <property type="entry name" value="Beta-glucosidase 6-phospho-beta-glucosidase"/>
    <property type="match status" value="1"/>
</dbReference>
<dbReference type="PROSITE" id="PS00653">
    <property type="entry name" value="GLYCOSYL_HYDROL_F1_2"/>
    <property type="match status" value="1"/>
</dbReference>
<feature type="active site" description="Nucleophile" evidence="9">
    <location>
        <position position="362"/>
    </location>
</feature>
<dbReference type="Pfam" id="PF00232">
    <property type="entry name" value="Glyco_hydro_1"/>
    <property type="match status" value="1"/>
</dbReference>
<evidence type="ECO:0000313" key="13">
    <source>
        <dbReference type="Proteomes" id="UP000295680"/>
    </source>
</evidence>
<evidence type="ECO:0000256" key="5">
    <source>
        <dbReference type="ARBA" id="ARBA00023001"/>
    </source>
</evidence>
<comment type="catalytic activity">
    <reaction evidence="1 11">
        <text>Hydrolysis of terminal, non-reducing beta-D-glucosyl residues with release of beta-D-glucose.</text>
        <dbReference type="EC" id="3.2.1.21"/>
    </reaction>
</comment>
<name>A0A4R2JA87_9PSEU</name>
<dbReference type="PANTHER" id="PTHR10353">
    <property type="entry name" value="GLYCOSYL HYDROLASE"/>
    <property type="match status" value="1"/>
</dbReference>
<proteinExistence type="inferred from homology"/>
<dbReference type="EMBL" id="SLWS01000008">
    <property type="protein sequence ID" value="TCO54762.1"/>
    <property type="molecule type" value="Genomic_DNA"/>
</dbReference>
<gene>
    <name evidence="12" type="ORF">EV192_10850</name>
</gene>
<dbReference type="InterPro" id="IPR017736">
    <property type="entry name" value="Glyco_hydro_1_beta-glucosidase"/>
</dbReference>
<dbReference type="Proteomes" id="UP000295680">
    <property type="component" value="Unassembled WGS sequence"/>
</dbReference>
<sequence length="455" mass="49694">MAAQFGPDFVFGVATASYQIEGAVRADGRGPSIWDTFTAQPGKIKNGDTGDVACDHYHRYREDVALMAELGVDAYRFSIAWPRIQPTGSGPANPAGLDFYDRLVDELLGAGITPAATLYHWDLPQALQDAGGWTVRDTAERLADYATIVGERLADRVGMWMPLNEPVVVTMFGHAIGGHAPGETLGFGALPVAHYQLLGHGLAVQALRAAGCGNIGIASNHSPIWPASDSPADKEAADIFDTLTNWTFADPILRGEYPDELITMAMPDTAADDLKVISTPLDWFGVNYYQPTLVGTPGSSTAASPVLEGAVLPPDMPFELREITGYPTTDFRWAVVPDGLREILTTFQNRYGETLPPLYITESGCSYHDTVGPDGAVHDQPRIDYHEGHLRALAAAIEDGIDVRGYFAWSIMDNFEWAEGYTERFGLVHVDFATQKRTPKNSFRWYRNLIAANRL</sequence>
<dbReference type="Gene3D" id="3.20.20.80">
    <property type="entry name" value="Glycosidases"/>
    <property type="match status" value="1"/>
</dbReference>
<keyword evidence="13" id="KW-1185">Reference proteome</keyword>
<accession>A0A4R2JA87</accession>
<evidence type="ECO:0000256" key="8">
    <source>
        <dbReference type="ARBA" id="ARBA00023326"/>
    </source>
</evidence>
<dbReference type="InterPro" id="IPR017853">
    <property type="entry name" value="GH"/>
</dbReference>
<organism evidence="12 13">
    <name type="scientific">Actinocrispum wychmicini</name>
    <dbReference type="NCBI Taxonomy" id="1213861"/>
    <lineage>
        <taxon>Bacteria</taxon>
        <taxon>Bacillati</taxon>
        <taxon>Actinomycetota</taxon>
        <taxon>Actinomycetes</taxon>
        <taxon>Pseudonocardiales</taxon>
        <taxon>Pseudonocardiaceae</taxon>
        <taxon>Actinocrispum</taxon>
    </lineage>
</organism>
<evidence type="ECO:0000256" key="1">
    <source>
        <dbReference type="ARBA" id="ARBA00000448"/>
    </source>
</evidence>
<evidence type="ECO:0000256" key="11">
    <source>
        <dbReference type="RuleBase" id="RU361175"/>
    </source>
</evidence>
<keyword evidence="6" id="KW-0119">Carbohydrate metabolism</keyword>
<dbReference type="SUPFAM" id="SSF51445">
    <property type="entry name" value="(Trans)glycosidases"/>
    <property type="match status" value="1"/>
</dbReference>
<dbReference type="AlphaFoldDB" id="A0A4R2JA87"/>
<keyword evidence="5" id="KW-0136">Cellulose degradation</keyword>
<dbReference type="NCBIfam" id="TIGR03356">
    <property type="entry name" value="BGL"/>
    <property type="match status" value="1"/>
</dbReference>
<feature type="binding site" evidence="10">
    <location>
        <begin position="416"/>
        <end position="417"/>
    </location>
    <ligand>
        <name>substrate</name>
    </ligand>
</feature>
<evidence type="ECO:0000256" key="6">
    <source>
        <dbReference type="ARBA" id="ARBA00023277"/>
    </source>
</evidence>
<dbReference type="RefSeq" id="WP_424923409.1">
    <property type="nucleotide sequence ID" value="NZ_SLWS01000008.1"/>
</dbReference>
<dbReference type="GO" id="GO:0005829">
    <property type="term" value="C:cytosol"/>
    <property type="evidence" value="ECO:0007669"/>
    <property type="project" value="TreeGrafter"/>
</dbReference>
<keyword evidence="8" id="KW-0624">Polysaccharide degradation</keyword>
<dbReference type="InterPro" id="IPR033132">
    <property type="entry name" value="GH_1_N_CS"/>
</dbReference>
<comment type="caution">
    <text evidence="12">The sequence shown here is derived from an EMBL/GenBank/DDBJ whole genome shotgun (WGS) entry which is preliminary data.</text>
</comment>
<feature type="binding site" evidence="10">
    <location>
        <position position="409"/>
    </location>
    <ligand>
        <name>substrate</name>
    </ligand>
</feature>
<protein>
    <recommendedName>
        <fullName evidence="3 11">Beta-glucosidase</fullName>
        <ecNumber evidence="3 11">3.2.1.21</ecNumber>
    </recommendedName>
</protein>
<dbReference type="GO" id="GO:0030245">
    <property type="term" value="P:cellulose catabolic process"/>
    <property type="evidence" value="ECO:0007669"/>
    <property type="project" value="UniProtKB-KW"/>
</dbReference>
<dbReference type="GO" id="GO:0008422">
    <property type="term" value="F:beta-glucosidase activity"/>
    <property type="evidence" value="ECO:0007669"/>
    <property type="project" value="UniProtKB-EC"/>
</dbReference>
<evidence type="ECO:0000256" key="2">
    <source>
        <dbReference type="ARBA" id="ARBA00010838"/>
    </source>
</evidence>
<reference evidence="12 13" key="1">
    <citation type="submission" date="2019-03" db="EMBL/GenBank/DDBJ databases">
        <title>Genomic Encyclopedia of Type Strains, Phase IV (KMG-IV): sequencing the most valuable type-strain genomes for metagenomic binning, comparative biology and taxonomic classification.</title>
        <authorList>
            <person name="Goeker M."/>
        </authorList>
    </citation>
    <scope>NUCLEOTIDE SEQUENCE [LARGE SCALE GENOMIC DNA]</scope>
    <source>
        <strain evidence="12 13">DSM 45934</strain>
    </source>
</reference>
<feature type="active site" description="Proton donor" evidence="9">
    <location>
        <position position="165"/>
    </location>
</feature>
<feature type="binding site" evidence="10">
    <location>
        <position position="19"/>
    </location>
    <ligand>
        <name>substrate</name>
    </ligand>
</feature>